<organism evidence="1 2">
    <name type="scientific">Bifidobacterium breve</name>
    <dbReference type="NCBI Taxonomy" id="1685"/>
    <lineage>
        <taxon>Bacteria</taxon>
        <taxon>Bacillati</taxon>
        <taxon>Actinomycetota</taxon>
        <taxon>Actinomycetes</taxon>
        <taxon>Bifidobacteriales</taxon>
        <taxon>Bifidobacteriaceae</taxon>
        <taxon>Bifidobacterium</taxon>
    </lineage>
</organism>
<dbReference type="InterPro" id="IPR015421">
    <property type="entry name" value="PyrdxlP-dep_Trfase_major"/>
</dbReference>
<dbReference type="Proteomes" id="UP000232496">
    <property type="component" value="Chromosome"/>
</dbReference>
<reference evidence="1 2" key="1">
    <citation type="submission" date="2017-09" db="EMBL/GenBank/DDBJ databases">
        <title>Comparative genomics and methylome analysis of the gut commensal Bifidobacterium breve.</title>
        <authorList>
            <person name="Bottacini F."/>
            <person name="Morrissey R."/>
            <person name="Roberts R.J."/>
            <person name="James K."/>
            <person name="van Breen J."/>
            <person name="Egan M."/>
            <person name="Lambert J."/>
            <person name="van Limpt K."/>
            <person name="Stanton C."/>
            <person name="Knol J."/>
            <person name="O' Connell Motherway M."/>
            <person name="van Sinderen D."/>
        </authorList>
    </citation>
    <scope>NUCLEOTIDE SEQUENCE [LARGE SCALE GENOMIC DNA]</scope>
    <source>
        <strain evidence="1 2">DRBB29</strain>
    </source>
</reference>
<dbReference type="Gene3D" id="3.40.640.10">
    <property type="entry name" value="Type I PLP-dependent aspartate aminotransferase-like (Major domain)"/>
    <property type="match status" value="1"/>
</dbReference>
<gene>
    <name evidence="1" type="ORF">DRBB29_1063</name>
</gene>
<dbReference type="AlphaFoldDB" id="A0AAN1IEI7"/>
<evidence type="ECO:0000313" key="1">
    <source>
        <dbReference type="EMBL" id="AUE18616.1"/>
    </source>
</evidence>
<evidence type="ECO:0000313" key="2">
    <source>
        <dbReference type="Proteomes" id="UP000232496"/>
    </source>
</evidence>
<dbReference type="EMBL" id="CP023198">
    <property type="protein sequence ID" value="AUE18616.1"/>
    <property type="molecule type" value="Genomic_DNA"/>
</dbReference>
<name>A0AAN1IEI7_BIFBR</name>
<accession>A0AAN1IEI7</accession>
<protein>
    <submittedName>
        <fullName evidence="1">O-acetylhomoserine aminocarboxypropyltransferase</fullName>
    </submittedName>
</protein>
<sequence length="52" mass="5526">MGNNTSNQGAQAFETLRIHAGYDSDANHLAVSTPIYQTAAFDLGATPQGRFV</sequence>
<proteinExistence type="predicted"/>
<dbReference type="RefSeq" id="WP_157826577.1">
    <property type="nucleotide sequence ID" value="NZ_CAXSRR010000008.1"/>
</dbReference>